<accession>A0A1X0IJZ8</accession>
<dbReference type="EMBL" id="MVIH01000022">
    <property type="protein sequence ID" value="ORB47977.1"/>
    <property type="molecule type" value="Genomic_DNA"/>
</dbReference>
<dbReference type="Proteomes" id="UP000192534">
    <property type="component" value="Unassembled WGS sequence"/>
</dbReference>
<evidence type="ECO:0000313" key="2">
    <source>
        <dbReference type="Proteomes" id="UP000192534"/>
    </source>
</evidence>
<reference evidence="1 2" key="1">
    <citation type="submission" date="2016-12" db="EMBL/GenBank/DDBJ databases">
        <title>The new phylogeny of genus Mycobacterium.</title>
        <authorList>
            <person name="Tortoli E."/>
            <person name="Trovato A."/>
            <person name="Cirillo D.M."/>
        </authorList>
    </citation>
    <scope>NUCLEOTIDE SEQUENCE [LARGE SCALE GENOMIC DNA]</scope>
    <source>
        <strain evidence="1 2">DSM 44223</strain>
    </source>
</reference>
<protein>
    <submittedName>
        <fullName evidence="1">Uncharacterized protein</fullName>
    </submittedName>
</protein>
<organism evidence="1 2">
    <name type="scientific">Mycolicibacterium rhodesiae</name>
    <name type="common">Mycobacterium rhodesiae</name>
    <dbReference type="NCBI Taxonomy" id="36814"/>
    <lineage>
        <taxon>Bacteria</taxon>
        <taxon>Bacillati</taxon>
        <taxon>Actinomycetota</taxon>
        <taxon>Actinomycetes</taxon>
        <taxon>Mycobacteriales</taxon>
        <taxon>Mycobacteriaceae</taxon>
        <taxon>Mycolicibacterium</taxon>
    </lineage>
</organism>
<gene>
    <name evidence="1" type="ORF">BST42_26465</name>
</gene>
<comment type="caution">
    <text evidence="1">The sequence shown here is derived from an EMBL/GenBank/DDBJ whole genome shotgun (WGS) entry which is preliminary data.</text>
</comment>
<name>A0A1X0IJZ8_MYCRH</name>
<proteinExistence type="predicted"/>
<dbReference type="AlphaFoldDB" id="A0A1X0IJZ8"/>
<keyword evidence="2" id="KW-1185">Reference proteome</keyword>
<sequence length="72" mass="7721">MEQRLRTLSEPRSRQWPARVADGHFVGNALSEKGSTRVGGLVFNARLLPVPGGSRLSGDKAYSAGSTANAYF</sequence>
<evidence type="ECO:0000313" key="1">
    <source>
        <dbReference type="EMBL" id="ORB47977.1"/>
    </source>
</evidence>